<feature type="transmembrane region" description="Helical" evidence="5">
    <location>
        <begin position="200"/>
        <end position="223"/>
    </location>
</feature>
<dbReference type="RefSeq" id="WP_137616757.1">
    <property type="nucleotide sequence ID" value="NZ_BJDI01000011.1"/>
</dbReference>
<comment type="subcellular location">
    <subcellularLocation>
        <location evidence="5">Cell membrane</location>
        <topology evidence="5">Multi-pass membrane protein</topology>
    </subcellularLocation>
    <subcellularLocation>
        <location evidence="1">Membrane</location>
        <topology evidence="1">Multi-pass membrane protein</topology>
    </subcellularLocation>
</comment>
<organism evidence="6 7">
    <name type="scientific">Lactiplantibacillus nangangensis</name>
    <dbReference type="NCBI Taxonomy" id="2559917"/>
    <lineage>
        <taxon>Bacteria</taxon>
        <taxon>Bacillati</taxon>
        <taxon>Bacillota</taxon>
        <taxon>Bacilli</taxon>
        <taxon>Lactobacillales</taxon>
        <taxon>Lactobacillaceae</taxon>
        <taxon>Lactiplantibacillus</taxon>
    </lineage>
</organism>
<dbReference type="InterPro" id="IPR002781">
    <property type="entry name" value="TM_pro_TauE-like"/>
</dbReference>
<accession>A0ABW1SMC9</accession>
<keyword evidence="3 5" id="KW-1133">Transmembrane helix</keyword>
<dbReference type="EMBL" id="JBHSSE010000027">
    <property type="protein sequence ID" value="MFC6202706.1"/>
    <property type="molecule type" value="Genomic_DNA"/>
</dbReference>
<dbReference type="PANTHER" id="PTHR43483:SF3">
    <property type="entry name" value="MEMBRANE TRANSPORTER PROTEIN HI_0806-RELATED"/>
    <property type="match status" value="1"/>
</dbReference>
<comment type="similarity">
    <text evidence="5">Belongs to the 4-toluene sulfonate uptake permease (TSUP) (TC 2.A.102) family.</text>
</comment>
<feature type="transmembrane region" description="Helical" evidence="5">
    <location>
        <begin position="36"/>
        <end position="64"/>
    </location>
</feature>
<feature type="transmembrane region" description="Helical" evidence="5">
    <location>
        <begin position="172"/>
        <end position="194"/>
    </location>
</feature>
<dbReference type="Proteomes" id="UP001596171">
    <property type="component" value="Unassembled WGS sequence"/>
</dbReference>
<dbReference type="PANTHER" id="PTHR43483">
    <property type="entry name" value="MEMBRANE TRANSPORTER PROTEIN HI_0806-RELATED"/>
    <property type="match status" value="1"/>
</dbReference>
<proteinExistence type="inferred from homology"/>
<evidence type="ECO:0000256" key="3">
    <source>
        <dbReference type="ARBA" id="ARBA00022989"/>
    </source>
</evidence>
<evidence type="ECO:0000256" key="5">
    <source>
        <dbReference type="RuleBase" id="RU363041"/>
    </source>
</evidence>
<keyword evidence="7" id="KW-1185">Reference proteome</keyword>
<protein>
    <recommendedName>
        <fullName evidence="5">Probable membrane transporter protein</fullName>
    </recommendedName>
</protein>
<evidence type="ECO:0000313" key="7">
    <source>
        <dbReference type="Proteomes" id="UP001596171"/>
    </source>
</evidence>
<feature type="transmembrane region" description="Helical" evidence="5">
    <location>
        <begin position="132"/>
        <end position="160"/>
    </location>
</feature>
<reference evidence="7" key="1">
    <citation type="journal article" date="2019" name="Int. J. Syst. Evol. Microbiol.">
        <title>The Global Catalogue of Microorganisms (GCM) 10K type strain sequencing project: providing services to taxonomists for standard genome sequencing and annotation.</title>
        <authorList>
            <consortium name="The Broad Institute Genomics Platform"/>
            <consortium name="The Broad Institute Genome Sequencing Center for Infectious Disease"/>
            <person name="Wu L."/>
            <person name="Ma J."/>
        </authorList>
    </citation>
    <scope>NUCLEOTIDE SEQUENCE [LARGE SCALE GENOMIC DNA]</scope>
    <source>
        <strain evidence="7">CCM 8930</strain>
    </source>
</reference>
<evidence type="ECO:0000256" key="1">
    <source>
        <dbReference type="ARBA" id="ARBA00004141"/>
    </source>
</evidence>
<evidence type="ECO:0000313" key="6">
    <source>
        <dbReference type="EMBL" id="MFC6202706.1"/>
    </source>
</evidence>
<dbReference type="Pfam" id="PF01925">
    <property type="entry name" value="TauE"/>
    <property type="match status" value="1"/>
</dbReference>
<keyword evidence="5" id="KW-1003">Cell membrane</keyword>
<sequence length="293" mass="31184">MVIAIVIILTLSSVGLFGLLVNGAKRAHYRPTARNFGLGLIIGGVTDFLDTLGIGSFVTSTAIFQASHYLKDERQLPGTLNTMHAIPTAFEALFFVTAVSVDPWTLISLVVAAAVGAVIGSEVMVKLNQRRIQLIMAGALVVTALLMTAKLVGWISLLGVANQATSLRGWPLVIGIVGNFILGLLMAAGVGLYAPCMVMVYFLGLTPIAAFPIMMLSCALLMPSSAVNFIRRGRVAYRGIFGIILGGILGVVIAATLVKSLSMTALSWLIVLVSLWTAQSLWRAATRQHKQFN</sequence>
<evidence type="ECO:0000256" key="4">
    <source>
        <dbReference type="ARBA" id="ARBA00023136"/>
    </source>
</evidence>
<gene>
    <name evidence="6" type="ORF">ACFP1L_12610</name>
</gene>
<feature type="transmembrane region" description="Helical" evidence="5">
    <location>
        <begin position="263"/>
        <end position="282"/>
    </location>
</feature>
<feature type="transmembrane region" description="Helical" evidence="5">
    <location>
        <begin position="235"/>
        <end position="257"/>
    </location>
</feature>
<evidence type="ECO:0000256" key="2">
    <source>
        <dbReference type="ARBA" id="ARBA00022692"/>
    </source>
</evidence>
<keyword evidence="4 5" id="KW-0472">Membrane</keyword>
<keyword evidence="2 5" id="KW-0812">Transmembrane</keyword>
<name>A0ABW1SMC9_9LACO</name>
<feature type="transmembrane region" description="Helical" evidence="5">
    <location>
        <begin position="92"/>
        <end position="120"/>
    </location>
</feature>
<comment type="caution">
    <text evidence="6">The sequence shown here is derived from an EMBL/GenBank/DDBJ whole genome shotgun (WGS) entry which is preliminary data.</text>
</comment>